<sequence>MPEGAVARSRPYEEWAVADRPKNTNRNPAVFGVAGAVLDLLEAAGDTAAKETAQALGERLRAVRREAYALVVEVPAGERLGAGSR</sequence>
<keyword evidence="2" id="KW-1185">Reference proteome</keyword>
<proteinExistence type="predicted"/>
<comment type="caution">
    <text evidence="1">The sequence shown here is derived from an EMBL/GenBank/DDBJ whole genome shotgun (WGS) entry which is preliminary data.</text>
</comment>
<organism evidence="1 2">
    <name type="scientific">Streptomyces hygroscopicus</name>
    <dbReference type="NCBI Taxonomy" id="1912"/>
    <lineage>
        <taxon>Bacteria</taxon>
        <taxon>Bacillati</taxon>
        <taxon>Actinomycetota</taxon>
        <taxon>Actinomycetes</taxon>
        <taxon>Kitasatosporales</taxon>
        <taxon>Streptomycetaceae</taxon>
        <taxon>Streptomyces</taxon>
        <taxon>Streptomyces violaceusniger group</taxon>
    </lineage>
</organism>
<protein>
    <submittedName>
        <fullName evidence="1">Uncharacterized protein</fullName>
    </submittedName>
</protein>
<dbReference type="Proteomes" id="UP001054854">
    <property type="component" value="Unassembled WGS sequence"/>
</dbReference>
<dbReference type="RefSeq" id="WP_236256171.1">
    <property type="nucleotide sequence ID" value="NZ_BNEK01000002.1"/>
</dbReference>
<name>A0ABQ3TTY8_STRHY</name>
<accession>A0ABQ3TTY8</accession>
<dbReference type="EMBL" id="BNEK01000002">
    <property type="protein sequence ID" value="GHJ26791.1"/>
    <property type="molecule type" value="Genomic_DNA"/>
</dbReference>
<gene>
    <name evidence="1" type="ORF">TPA0910_12240</name>
</gene>
<reference evidence="1" key="1">
    <citation type="submission" date="2024-05" db="EMBL/GenBank/DDBJ databases">
        <title>Whole genome shotgun sequence of Streptomyces hygroscopicus NBRC 113678.</title>
        <authorList>
            <person name="Komaki H."/>
            <person name="Tamura T."/>
        </authorList>
    </citation>
    <scope>NUCLEOTIDE SEQUENCE</scope>
    <source>
        <strain evidence="1">N11-34</strain>
    </source>
</reference>
<evidence type="ECO:0000313" key="2">
    <source>
        <dbReference type="Proteomes" id="UP001054854"/>
    </source>
</evidence>
<evidence type="ECO:0000313" key="1">
    <source>
        <dbReference type="EMBL" id="GHJ26791.1"/>
    </source>
</evidence>